<reference evidence="1 2" key="1">
    <citation type="submission" date="2020-09" db="EMBL/GenBank/DDBJ databases">
        <title>De no assembly of potato wild relative species, Solanum commersonii.</title>
        <authorList>
            <person name="Cho K."/>
        </authorList>
    </citation>
    <scope>NUCLEOTIDE SEQUENCE [LARGE SCALE GENOMIC DNA]</scope>
    <source>
        <strain evidence="1">LZ3.2</strain>
        <tissue evidence="1">Leaf</tissue>
    </source>
</reference>
<organism evidence="1 2">
    <name type="scientific">Solanum commersonii</name>
    <name type="common">Commerson's wild potato</name>
    <name type="synonym">Commerson's nightshade</name>
    <dbReference type="NCBI Taxonomy" id="4109"/>
    <lineage>
        <taxon>Eukaryota</taxon>
        <taxon>Viridiplantae</taxon>
        <taxon>Streptophyta</taxon>
        <taxon>Embryophyta</taxon>
        <taxon>Tracheophyta</taxon>
        <taxon>Spermatophyta</taxon>
        <taxon>Magnoliopsida</taxon>
        <taxon>eudicotyledons</taxon>
        <taxon>Gunneridae</taxon>
        <taxon>Pentapetalae</taxon>
        <taxon>asterids</taxon>
        <taxon>lamiids</taxon>
        <taxon>Solanales</taxon>
        <taxon>Solanaceae</taxon>
        <taxon>Solanoideae</taxon>
        <taxon>Solaneae</taxon>
        <taxon>Solanum</taxon>
    </lineage>
</organism>
<dbReference type="Proteomes" id="UP000824120">
    <property type="component" value="Chromosome 5"/>
</dbReference>
<evidence type="ECO:0000313" key="1">
    <source>
        <dbReference type="EMBL" id="KAG5604138.1"/>
    </source>
</evidence>
<dbReference type="AlphaFoldDB" id="A0A9J5YUS2"/>
<proteinExistence type="predicted"/>
<name>A0A9J5YUS2_SOLCO</name>
<gene>
    <name evidence="1" type="ORF">H5410_025630</name>
</gene>
<keyword evidence="2" id="KW-1185">Reference proteome</keyword>
<sequence>MEQIGTNTITETYNQVQELPLQAQAILQLEKCKIRNLRIKKVQNKDGSGHFPDLFLPSHLLAEEVFYEIDSMTFVRVLNVYTEITQAQGD</sequence>
<comment type="caution">
    <text evidence="1">The sequence shown here is derived from an EMBL/GenBank/DDBJ whole genome shotgun (WGS) entry which is preliminary data.</text>
</comment>
<evidence type="ECO:0000313" key="2">
    <source>
        <dbReference type="Proteomes" id="UP000824120"/>
    </source>
</evidence>
<protein>
    <submittedName>
        <fullName evidence="1">Uncharacterized protein</fullName>
    </submittedName>
</protein>
<dbReference type="EMBL" id="JACXVP010000005">
    <property type="protein sequence ID" value="KAG5604138.1"/>
    <property type="molecule type" value="Genomic_DNA"/>
</dbReference>
<accession>A0A9J5YUS2</accession>